<protein>
    <submittedName>
        <fullName evidence="2">Uncharacterized protein</fullName>
    </submittedName>
</protein>
<dbReference type="AlphaFoldDB" id="L7CCM9"/>
<sequence>MSRAGYYIQLIITAALPARVVVILGIRLNVERAGAKRLACVEAPSTNDQGSKAFV</sequence>
<comment type="caution">
    <text evidence="2">The sequence shown here is derived from an EMBL/GenBank/DDBJ whole genome shotgun (WGS) entry which is preliminary data.</text>
</comment>
<dbReference type="EMBL" id="AMWG01000140">
    <property type="protein sequence ID" value="ELP30861.1"/>
    <property type="molecule type" value="Genomic_DNA"/>
</dbReference>
<keyword evidence="1" id="KW-0812">Transmembrane</keyword>
<name>L7CCM9_RHOBT</name>
<organism evidence="2 3">
    <name type="scientific">Rhodopirellula baltica SWK14</name>
    <dbReference type="NCBI Taxonomy" id="993516"/>
    <lineage>
        <taxon>Bacteria</taxon>
        <taxon>Pseudomonadati</taxon>
        <taxon>Planctomycetota</taxon>
        <taxon>Planctomycetia</taxon>
        <taxon>Pirellulales</taxon>
        <taxon>Pirellulaceae</taxon>
        <taxon>Rhodopirellula</taxon>
    </lineage>
</organism>
<gene>
    <name evidence="2" type="ORF">RBSWK_05127</name>
</gene>
<keyword evidence="1" id="KW-0472">Membrane</keyword>
<evidence type="ECO:0000313" key="3">
    <source>
        <dbReference type="Proteomes" id="UP000010959"/>
    </source>
</evidence>
<proteinExistence type="predicted"/>
<keyword evidence="1" id="KW-1133">Transmembrane helix</keyword>
<reference evidence="2 3" key="1">
    <citation type="journal article" date="2013" name="Mar. Genomics">
        <title>Expression of sulfatases in Rhodopirellula baltica and the diversity of sulfatases in the genus Rhodopirellula.</title>
        <authorList>
            <person name="Wegner C.E."/>
            <person name="Richter-Heitmann T."/>
            <person name="Klindworth A."/>
            <person name="Klockow C."/>
            <person name="Richter M."/>
            <person name="Achstetter T."/>
            <person name="Glockner F.O."/>
            <person name="Harder J."/>
        </authorList>
    </citation>
    <scope>NUCLEOTIDE SEQUENCE [LARGE SCALE GENOMIC DNA]</scope>
    <source>
        <strain evidence="2 3">SWK14</strain>
    </source>
</reference>
<feature type="transmembrane region" description="Helical" evidence="1">
    <location>
        <begin position="6"/>
        <end position="28"/>
    </location>
</feature>
<evidence type="ECO:0000313" key="2">
    <source>
        <dbReference type="EMBL" id="ELP30861.1"/>
    </source>
</evidence>
<dbReference type="Proteomes" id="UP000010959">
    <property type="component" value="Unassembled WGS sequence"/>
</dbReference>
<accession>L7CCM9</accession>
<evidence type="ECO:0000256" key="1">
    <source>
        <dbReference type="SAM" id="Phobius"/>
    </source>
</evidence>